<dbReference type="PhylomeDB" id="A0A060TCA8"/>
<accession>A0A060TCA8</accession>
<dbReference type="PANTHER" id="PTHR23508:SF10">
    <property type="entry name" value="CARBOXYLIC ACID TRANSPORTER PROTEIN HOMOLOG"/>
    <property type="match status" value="1"/>
</dbReference>
<feature type="transmembrane region" description="Helical" evidence="6">
    <location>
        <begin position="165"/>
        <end position="185"/>
    </location>
</feature>
<keyword evidence="4 6" id="KW-0472">Membrane</keyword>
<sequence length="512" mass="56643">MATSGQQQLEEAELPPVHQIQENGEEQPPDLRPQAILAYLKSRVPTLRPPSAAERTRAFNPWPALRKINLKQWMFILVAFLGWTWDAFDFFSVSLTATDIAETLDRSVTDITWGITLVLMLRSVGAVVFGLAADRWGRKWPFIINCFMFFVIELASGFVQTYKQFLGVRALFGIAMGGIYGNCAATALDDCPVEARGFISGLLQQGYAFGYLLGVIFNRAITYNSPHGWRALFWFGACPPLLICLFRFFLPETETYLAQRELETESAGKAFVHQGKKAVKVYWLMCIFLVFFMAGMNFMSHGSQDLYPTMLTAQRQFSKDASTVTNSVANLGALAGGITLGHISEFAGRRLTLMVACVIGGALIYPWGFSTTNAGLNASVFFLQFFVQGAWGVVPIHISELAPPAFRAFVVGVSYQLGNLASSASSTIESTIGERFPLVGENGEKVEGKYDYGKVMAIFMGCVFGYVLIVSFLGPERRHASLLTRLTDEEVAEAHEKHLEVQKGVSEHRETA</sequence>
<feature type="transmembrane region" description="Helical" evidence="6">
    <location>
        <begin position="73"/>
        <end position="91"/>
    </location>
</feature>
<evidence type="ECO:0000256" key="1">
    <source>
        <dbReference type="ARBA" id="ARBA00004141"/>
    </source>
</evidence>
<dbReference type="Gene3D" id="1.20.1250.20">
    <property type="entry name" value="MFS general substrate transporter like domains"/>
    <property type="match status" value="2"/>
</dbReference>
<dbReference type="PROSITE" id="PS50850">
    <property type="entry name" value="MFS"/>
    <property type="match status" value="1"/>
</dbReference>
<evidence type="ECO:0000313" key="8">
    <source>
        <dbReference type="EMBL" id="CDP38444.1"/>
    </source>
</evidence>
<feature type="transmembrane region" description="Helical" evidence="6">
    <location>
        <begin position="197"/>
        <end position="217"/>
    </location>
</feature>
<evidence type="ECO:0000256" key="4">
    <source>
        <dbReference type="ARBA" id="ARBA00023136"/>
    </source>
</evidence>
<dbReference type="GO" id="GO:0035879">
    <property type="term" value="P:plasma membrane lactate transport"/>
    <property type="evidence" value="ECO:0007669"/>
    <property type="project" value="TreeGrafter"/>
</dbReference>
<name>A0A060TCA8_BLAAD</name>
<feature type="transmembrane region" description="Helical" evidence="6">
    <location>
        <begin position="380"/>
        <end position="398"/>
    </location>
</feature>
<feature type="transmembrane region" description="Helical" evidence="6">
    <location>
        <begin position="140"/>
        <end position="159"/>
    </location>
</feature>
<gene>
    <name evidence="8" type="ORF">GNLVRS02_ARAD1D34804g</name>
</gene>
<organism evidence="8">
    <name type="scientific">Blastobotrys adeninivorans</name>
    <name type="common">Yeast</name>
    <name type="synonym">Arxula adeninivorans</name>
    <dbReference type="NCBI Taxonomy" id="409370"/>
    <lineage>
        <taxon>Eukaryota</taxon>
        <taxon>Fungi</taxon>
        <taxon>Dikarya</taxon>
        <taxon>Ascomycota</taxon>
        <taxon>Saccharomycotina</taxon>
        <taxon>Dipodascomycetes</taxon>
        <taxon>Dipodascales</taxon>
        <taxon>Trichomonascaceae</taxon>
        <taxon>Blastobotrys</taxon>
    </lineage>
</organism>
<dbReference type="InterPro" id="IPR020846">
    <property type="entry name" value="MFS_dom"/>
</dbReference>
<comment type="subcellular location">
    <subcellularLocation>
        <location evidence="1">Membrane</location>
        <topology evidence="1">Multi-pass membrane protein</topology>
    </subcellularLocation>
</comment>
<proteinExistence type="predicted"/>
<reference evidence="8" key="1">
    <citation type="submission" date="2014-02" db="EMBL/GenBank/DDBJ databases">
        <authorList>
            <person name="Genoscope - CEA"/>
        </authorList>
    </citation>
    <scope>NUCLEOTIDE SEQUENCE</scope>
    <source>
        <strain evidence="8">LS3</strain>
    </source>
</reference>
<feature type="transmembrane region" description="Helical" evidence="6">
    <location>
        <begin position="281"/>
        <end position="300"/>
    </location>
</feature>
<keyword evidence="3 6" id="KW-1133">Transmembrane helix</keyword>
<dbReference type="Pfam" id="PF00083">
    <property type="entry name" value="Sugar_tr"/>
    <property type="match status" value="1"/>
</dbReference>
<protein>
    <submittedName>
        <fullName evidence="8">ARAD1D34804p</fullName>
    </submittedName>
</protein>
<feature type="transmembrane region" description="Helical" evidence="6">
    <location>
        <begin position="351"/>
        <end position="368"/>
    </location>
</feature>
<dbReference type="InterPro" id="IPR005828">
    <property type="entry name" value="MFS_sugar_transport-like"/>
</dbReference>
<dbReference type="CDD" id="cd17316">
    <property type="entry name" value="MFS_SV2_like"/>
    <property type="match status" value="1"/>
</dbReference>
<feature type="transmembrane region" description="Helical" evidence="6">
    <location>
        <begin position="111"/>
        <end position="133"/>
    </location>
</feature>
<evidence type="ECO:0000256" key="6">
    <source>
        <dbReference type="SAM" id="Phobius"/>
    </source>
</evidence>
<evidence type="ECO:0000256" key="5">
    <source>
        <dbReference type="SAM" id="MobiDB-lite"/>
    </source>
</evidence>
<evidence type="ECO:0000259" key="7">
    <source>
        <dbReference type="PROSITE" id="PS50850"/>
    </source>
</evidence>
<dbReference type="GO" id="GO:0005886">
    <property type="term" value="C:plasma membrane"/>
    <property type="evidence" value="ECO:0007669"/>
    <property type="project" value="TreeGrafter"/>
</dbReference>
<reference evidence="8" key="2">
    <citation type="submission" date="2014-06" db="EMBL/GenBank/DDBJ databases">
        <title>The complete genome of Blastobotrys (Arxula) adeninivorans LS3 - a yeast of biotechnological interest.</title>
        <authorList>
            <person name="Kunze G."/>
            <person name="Gaillardin C."/>
            <person name="Czernicka M."/>
            <person name="Durrens P."/>
            <person name="Martin T."/>
            <person name="Boer E."/>
            <person name="Gabaldon T."/>
            <person name="Cruz J."/>
            <person name="Talla E."/>
            <person name="Marck C."/>
            <person name="Goffeau A."/>
            <person name="Barbe V."/>
            <person name="Baret P."/>
            <person name="Baronian K."/>
            <person name="Beier S."/>
            <person name="Bleykasten C."/>
            <person name="Bode R."/>
            <person name="Casaregola S."/>
            <person name="Despons L."/>
            <person name="Fairhead C."/>
            <person name="Giersberg M."/>
            <person name="Gierski P."/>
            <person name="Hahnel U."/>
            <person name="Hartmann A."/>
            <person name="Jankowska D."/>
            <person name="Jubin C."/>
            <person name="Jung P."/>
            <person name="Lafontaine I."/>
            <person name="Leh-Louis V."/>
            <person name="Lemaire M."/>
            <person name="Marcet-Houben M."/>
            <person name="Mascher M."/>
            <person name="Morel G."/>
            <person name="Richard G.-F."/>
            <person name="Riechen J."/>
            <person name="Sacerdot C."/>
            <person name="Sarkar A."/>
            <person name="Savel G."/>
            <person name="Schacherer J."/>
            <person name="Sherman D."/>
            <person name="Straub M.-L."/>
            <person name="Stein N."/>
            <person name="Thierry A."/>
            <person name="Trautwein-Schult A."/>
            <person name="Westhof E."/>
            <person name="Worch S."/>
            <person name="Dujon B."/>
            <person name="Souciet J.-L."/>
            <person name="Wincker P."/>
            <person name="Scholz U."/>
            <person name="Neuveglise N."/>
        </authorList>
    </citation>
    <scope>NUCLEOTIDE SEQUENCE</scope>
    <source>
        <strain evidence="8">LS3</strain>
    </source>
</reference>
<dbReference type="InterPro" id="IPR036259">
    <property type="entry name" value="MFS_trans_sf"/>
</dbReference>
<dbReference type="SUPFAM" id="SSF103473">
    <property type="entry name" value="MFS general substrate transporter"/>
    <property type="match status" value="1"/>
</dbReference>
<dbReference type="GO" id="GO:0015355">
    <property type="term" value="F:secondary active monocarboxylate transmembrane transporter activity"/>
    <property type="evidence" value="ECO:0007669"/>
    <property type="project" value="TreeGrafter"/>
</dbReference>
<feature type="domain" description="Major facilitator superfamily (MFS) profile" evidence="7">
    <location>
        <begin position="75"/>
        <end position="478"/>
    </location>
</feature>
<keyword evidence="2 6" id="KW-0812">Transmembrane</keyword>
<dbReference type="PANTHER" id="PTHR23508">
    <property type="entry name" value="CARBOXYLIC ACID TRANSPORTER PROTEIN HOMOLOG"/>
    <property type="match status" value="1"/>
</dbReference>
<evidence type="ECO:0000256" key="2">
    <source>
        <dbReference type="ARBA" id="ARBA00022692"/>
    </source>
</evidence>
<dbReference type="AlphaFoldDB" id="A0A060TCA8"/>
<dbReference type="EMBL" id="HG937694">
    <property type="protein sequence ID" value="CDP38444.1"/>
    <property type="molecule type" value="Genomic_DNA"/>
</dbReference>
<feature type="region of interest" description="Disordered" evidence="5">
    <location>
        <begin position="1"/>
        <end position="29"/>
    </location>
</feature>
<evidence type="ECO:0000256" key="3">
    <source>
        <dbReference type="ARBA" id="ARBA00022989"/>
    </source>
</evidence>
<feature type="transmembrane region" description="Helical" evidence="6">
    <location>
        <begin position="229"/>
        <end position="250"/>
    </location>
</feature>
<feature type="transmembrane region" description="Helical" evidence="6">
    <location>
        <begin position="455"/>
        <end position="475"/>
    </location>
</feature>